<dbReference type="GO" id="GO:0046820">
    <property type="term" value="F:4-amino-4-deoxychorismate synthase activity"/>
    <property type="evidence" value="ECO:0007669"/>
    <property type="project" value="UniProtKB-EC"/>
</dbReference>
<dbReference type="CDD" id="cd01743">
    <property type="entry name" value="GATase1_Anthranilate_Synthase"/>
    <property type="match status" value="1"/>
</dbReference>
<feature type="region of interest" description="Disordered" evidence="10">
    <location>
        <begin position="250"/>
        <end position="270"/>
    </location>
</feature>
<protein>
    <recommendedName>
        <fullName evidence="4">aminodeoxychorismate synthase</fullName>
        <ecNumber evidence="4">2.6.1.85</ecNumber>
    </recommendedName>
    <alternativeName>
        <fullName evidence="8">Para-aminobenzoate synthase</fullName>
    </alternativeName>
    <alternativeName>
        <fullName evidence="9">p-aminobenzoic acid synthase</fullName>
    </alternativeName>
</protein>
<dbReference type="InterPro" id="IPR006805">
    <property type="entry name" value="Anth_synth_I_N"/>
</dbReference>
<accession>A0A2B7X4W5</accession>
<evidence type="ECO:0000256" key="6">
    <source>
        <dbReference type="ARBA" id="ARBA00022909"/>
    </source>
</evidence>
<evidence type="ECO:0000259" key="11">
    <source>
        <dbReference type="Pfam" id="PF00117"/>
    </source>
</evidence>
<dbReference type="SUPFAM" id="SSF56322">
    <property type="entry name" value="ADC synthase"/>
    <property type="match status" value="1"/>
</dbReference>
<dbReference type="OrthoDB" id="64220at2759"/>
<evidence type="ECO:0000256" key="7">
    <source>
        <dbReference type="ARBA" id="ARBA00022962"/>
    </source>
</evidence>
<dbReference type="PROSITE" id="PS51273">
    <property type="entry name" value="GATASE_TYPE_1"/>
    <property type="match status" value="1"/>
</dbReference>
<dbReference type="PANTHER" id="PTHR11236:SF18">
    <property type="entry name" value="AMINODEOXYCHORISMATE SYNTHASE"/>
    <property type="match status" value="1"/>
</dbReference>
<dbReference type="Proteomes" id="UP000224634">
    <property type="component" value="Unassembled WGS sequence"/>
</dbReference>
<dbReference type="SUPFAM" id="SSF52317">
    <property type="entry name" value="Class I glutamine amidotransferase-like"/>
    <property type="match status" value="1"/>
</dbReference>
<organism evidence="14 15">
    <name type="scientific">Polytolypa hystricis (strain UAMH7299)</name>
    <dbReference type="NCBI Taxonomy" id="1447883"/>
    <lineage>
        <taxon>Eukaryota</taxon>
        <taxon>Fungi</taxon>
        <taxon>Dikarya</taxon>
        <taxon>Ascomycota</taxon>
        <taxon>Pezizomycotina</taxon>
        <taxon>Eurotiomycetes</taxon>
        <taxon>Eurotiomycetidae</taxon>
        <taxon>Onygenales</taxon>
        <taxon>Onygenales incertae sedis</taxon>
        <taxon>Polytolypa</taxon>
    </lineage>
</organism>
<evidence type="ECO:0000256" key="1">
    <source>
        <dbReference type="ARBA" id="ARBA00001000"/>
    </source>
</evidence>
<dbReference type="GO" id="GO:0000162">
    <property type="term" value="P:L-tryptophan biosynthetic process"/>
    <property type="evidence" value="ECO:0007669"/>
    <property type="project" value="TreeGrafter"/>
</dbReference>
<dbReference type="GO" id="GO:0005737">
    <property type="term" value="C:cytoplasm"/>
    <property type="evidence" value="ECO:0007669"/>
    <property type="project" value="TreeGrafter"/>
</dbReference>
<keyword evidence="6" id="KW-0289">Folate biosynthesis</keyword>
<evidence type="ECO:0000259" key="12">
    <source>
        <dbReference type="Pfam" id="PF00425"/>
    </source>
</evidence>
<dbReference type="InterPro" id="IPR029062">
    <property type="entry name" value="Class_I_gatase-like"/>
</dbReference>
<feature type="domain" description="Anthranilate synthase component I N-terminal" evidence="13">
    <location>
        <begin position="312"/>
        <end position="443"/>
    </location>
</feature>
<dbReference type="InterPro" id="IPR015890">
    <property type="entry name" value="Chorismate_C"/>
</dbReference>
<dbReference type="GO" id="GO:0046656">
    <property type="term" value="P:folic acid biosynthetic process"/>
    <property type="evidence" value="ECO:0007669"/>
    <property type="project" value="UniProtKB-KW"/>
</dbReference>
<dbReference type="Pfam" id="PF04715">
    <property type="entry name" value="Anth_synt_I_N"/>
    <property type="match status" value="1"/>
</dbReference>
<dbReference type="PANTHER" id="PTHR11236">
    <property type="entry name" value="AMINOBENZOATE/ANTHRANILATE SYNTHASE"/>
    <property type="match status" value="1"/>
</dbReference>
<dbReference type="InterPro" id="IPR017926">
    <property type="entry name" value="GATASE"/>
</dbReference>
<feature type="domain" description="Chorismate-utilising enzyme C-terminal" evidence="12">
    <location>
        <begin position="522"/>
        <end position="687"/>
    </location>
</feature>
<dbReference type="NCBIfam" id="TIGR01823">
    <property type="entry name" value="PabB-fungal"/>
    <property type="match status" value="1"/>
</dbReference>
<dbReference type="InterPro" id="IPR005801">
    <property type="entry name" value="ADC_synthase"/>
</dbReference>
<keyword evidence="15" id="KW-1185">Reference proteome</keyword>
<dbReference type="InterPro" id="IPR010117">
    <property type="entry name" value="PabB_fungal"/>
</dbReference>
<comment type="catalytic activity">
    <reaction evidence="1">
        <text>chorismate + L-glutamine = 4-amino-4-deoxychorismate + L-glutamate</text>
        <dbReference type="Rhea" id="RHEA:11672"/>
        <dbReference type="ChEBI" id="CHEBI:29748"/>
        <dbReference type="ChEBI" id="CHEBI:29985"/>
        <dbReference type="ChEBI" id="CHEBI:58359"/>
        <dbReference type="ChEBI" id="CHEBI:58406"/>
        <dbReference type="EC" id="2.6.1.85"/>
    </reaction>
</comment>
<comment type="caution">
    <text evidence="14">The sequence shown here is derived from an EMBL/GenBank/DDBJ whole genome shotgun (WGS) entry which is preliminary data.</text>
</comment>
<evidence type="ECO:0000313" key="14">
    <source>
        <dbReference type="EMBL" id="PGH03900.1"/>
    </source>
</evidence>
<dbReference type="GO" id="GO:0008153">
    <property type="term" value="P:4-aminobenzoate biosynthetic process"/>
    <property type="evidence" value="ECO:0007669"/>
    <property type="project" value="TreeGrafter"/>
</dbReference>
<comment type="pathway">
    <text evidence="2">Cofactor biosynthesis; tetrahydrofolate biosynthesis; 4-aminobenzoate from chorismate: step 1/2.</text>
</comment>
<dbReference type="EMBL" id="PDNA01000205">
    <property type="protein sequence ID" value="PGH03900.1"/>
    <property type="molecule type" value="Genomic_DNA"/>
</dbReference>
<evidence type="ECO:0000256" key="8">
    <source>
        <dbReference type="ARBA" id="ARBA00031329"/>
    </source>
</evidence>
<reference evidence="14 15" key="1">
    <citation type="submission" date="2017-10" db="EMBL/GenBank/DDBJ databases">
        <title>Comparative genomics in systemic dimorphic fungi from Ajellomycetaceae.</title>
        <authorList>
            <person name="Munoz J.F."/>
            <person name="Mcewen J.G."/>
            <person name="Clay O.K."/>
            <person name="Cuomo C.A."/>
        </authorList>
    </citation>
    <scope>NUCLEOTIDE SEQUENCE [LARGE SCALE GENOMIC DNA]</scope>
    <source>
        <strain evidence="14 15">UAMH7299</strain>
    </source>
</reference>
<dbReference type="EC" id="2.6.1.85" evidence="4"/>
<dbReference type="AlphaFoldDB" id="A0A2B7X4W5"/>
<feature type="compositionally biased region" description="Low complexity" evidence="10">
    <location>
        <begin position="689"/>
        <end position="706"/>
    </location>
</feature>
<comment type="similarity">
    <text evidence="3">In the C-terminal section; belongs to the anthranilate synthase component I family.</text>
</comment>
<feature type="domain" description="Glutamine amidotransferase" evidence="11">
    <location>
        <begin position="21"/>
        <end position="218"/>
    </location>
</feature>
<dbReference type="InterPro" id="IPR006221">
    <property type="entry name" value="TrpG/PapA_dom"/>
</dbReference>
<evidence type="ECO:0000256" key="10">
    <source>
        <dbReference type="SAM" id="MobiDB-lite"/>
    </source>
</evidence>
<feature type="domain" description="Chorismate-utilising enzyme C-terminal" evidence="12">
    <location>
        <begin position="714"/>
        <end position="818"/>
    </location>
</feature>
<evidence type="ECO:0000313" key="15">
    <source>
        <dbReference type="Proteomes" id="UP000224634"/>
    </source>
</evidence>
<keyword evidence="7" id="KW-0315">Glutamine amidotransferase</keyword>
<gene>
    <name evidence="14" type="ORF">AJ80_08602</name>
</gene>
<dbReference type="STRING" id="1447883.A0A2B7X4W5"/>
<dbReference type="InterPro" id="IPR019999">
    <property type="entry name" value="Anth_synth_I-like"/>
</dbReference>
<dbReference type="GO" id="GO:0046654">
    <property type="term" value="P:tetrahydrofolate biosynthetic process"/>
    <property type="evidence" value="ECO:0007669"/>
    <property type="project" value="UniProtKB-UniPathway"/>
</dbReference>
<name>A0A2B7X4W5_POLH7</name>
<sequence length="835" mass="91851">MVQAPGSRRSPATPPGKRILYLDAYDSFSRNIIDMLETNLDVTVTELRIDEHLSQPFEEYVRQFDAVVAGPGPGTPLKPGDVGFMTSLWELDNIPVLGICLGFQSLCHYFGAAIEKLPEPRHGRVNSFTHSGTDMFAGLASFNVTSYHSLQPTLGHVVETAPDMPNHPLRWDPSAQCVDLEPLAWFQGDEFPDQANLMAVAHRTKPFRGVQFHPESCKSDLACVQLIKNWWISVETYNTAFRPVIPRVSLPSSSSPLSSRPDAEDASNLPDPISRMLQWCESSGGKLHYRSLENGSLTAERICELVDVPSSQSVVLESNSRYCIISVLSPGAWTLEYRASANQVVIVRPEGKEDRAILGLSPEMFWDAVRMVMSKKRVPDGNPAVPFWGGFMGFISYEMGLLELGIEDDGDDGSMDGEKTADACLLWVERSIVMDRVTGKIYIQSIREGDSDLGEWLDLTLKRLDKFLWSNSTDHEAPAHISSNSQPQLNNCYAPKPLSRSDDILANLMVQGSQLIKPDELSYKSKIAACQKHIRNGDSYELCLTAQTKILLPTCKTELGKTTRPWILYKNLRKYNPASFSAYAKLGNAKVISSSPELFLQWDREANFDMRPMKGTVKKGPGMTLEKAKEILDTPKEMGENLMIADLVRHDLGVVCGSGGVEVAKLLEVEEHARVYQLITRVKGTPQFPSSSSSESTTNGNNESPTQKPRFPHDYNALSKCLPPGSMTGAPKKRSCELLKSIERGNRSVYSGVMGYLDVGGAGSFSVLIRTAFSWSDGGSSSSSGGGSGEQEIWRIGAGGAVTALSTAQGEWEEMNTKLETVLDIFRPKEGNGNA</sequence>
<evidence type="ECO:0000256" key="2">
    <source>
        <dbReference type="ARBA" id="ARBA00005009"/>
    </source>
</evidence>
<proteinExistence type="inferred from homology"/>
<dbReference type="Pfam" id="PF00117">
    <property type="entry name" value="GATase"/>
    <property type="match status" value="1"/>
</dbReference>
<dbReference type="UniPathway" id="UPA00077">
    <property type="reaction ID" value="UER00149"/>
</dbReference>
<feature type="compositionally biased region" description="Low complexity" evidence="10">
    <location>
        <begin position="250"/>
        <end position="260"/>
    </location>
</feature>
<dbReference type="PRINTS" id="PR00097">
    <property type="entry name" value="ANTSNTHASEII"/>
</dbReference>
<evidence type="ECO:0000256" key="3">
    <source>
        <dbReference type="ARBA" id="ARBA00005970"/>
    </source>
</evidence>
<evidence type="ECO:0000259" key="13">
    <source>
        <dbReference type="Pfam" id="PF04715"/>
    </source>
</evidence>
<dbReference type="Pfam" id="PF00425">
    <property type="entry name" value="Chorismate_bind"/>
    <property type="match status" value="2"/>
</dbReference>
<dbReference type="Gene3D" id="3.40.50.880">
    <property type="match status" value="1"/>
</dbReference>
<keyword evidence="5" id="KW-0808">Transferase</keyword>
<evidence type="ECO:0000256" key="4">
    <source>
        <dbReference type="ARBA" id="ARBA00013139"/>
    </source>
</evidence>
<feature type="region of interest" description="Disordered" evidence="10">
    <location>
        <begin position="685"/>
        <end position="716"/>
    </location>
</feature>
<evidence type="ECO:0000256" key="5">
    <source>
        <dbReference type="ARBA" id="ARBA00022679"/>
    </source>
</evidence>
<evidence type="ECO:0000256" key="9">
    <source>
        <dbReference type="ARBA" id="ARBA00031904"/>
    </source>
</evidence>
<dbReference type="PRINTS" id="PR00096">
    <property type="entry name" value="GATASE"/>
</dbReference>
<dbReference type="Gene3D" id="3.60.120.10">
    <property type="entry name" value="Anthranilate synthase"/>
    <property type="match status" value="1"/>
</dbReference>